<dbReference type="GO" id="GO:0019843">
    <property type="term" value="F:rRNA binding"/>
    <property type="evidence" value="ECO:0007669"/>
    <property type="project" value="UniProtKB-KW"/>
</dbReference>
<accession>A0A1F5FVP5</accession>
<sequence length="257" mass="27821">MIATMLGLKKEMTAKFDQHGRRMPVTLIAAEPNIVLTIGGNKVQLGFGQKKRAKKPQSAFVNVAGFAPRFVKEVNKVESEQKYAAGDKLTVSIFQPGDLVKVSGITKGKGFAGGVKRWGFAGGPKTHGQSDRHRAPGSIGQTTTPGRVFKGKKMAGHMGASKHTVMGLEVIEVDSQNNIICVKGSVPGAKNGLVVVQKTGEVKKSQIQEEKPKEEAQEQKKTVAEVAKESEESRKQEVNEEKSQTEKEKGEKEDAKK</sequence>
<evidence type="ECO:0000313" key="9">
    <source>
        <dbReference type="Proteomes" id="UP000179252"/>
    </source>
</evidence>
<evidence type="ECO:0000256" key="1">
    <source>
        <dbReference type="ARBA" id="ARBA00006540"/>
    </source>
</evidence>
<dbReference type="InterPro" id="IPR019927">
    <property type="entry name" value="Ribosomal_uL3_bac/org-type"/>
</dbReference>
<evidence type="ECO:0000256" key="2">
    <source>
        <dbReference type="ARBA" id="ARBA00022730"/>
    </source>
</evidence>
<keyword evidence="3" id="KW-0694">RNA-binding</keyword>
<reference evidence="8 9" key="1">
    <citation type="journal article" date="2016" name="Nat. Commun.">
        <title>Thousands of microbial genomes shed light on interconnected biogeochemical processes in an aquifer system.</title>
        <authorList>
            <person name="Anantharaman K."/>
            <person name="Brown C.T."/>
            <person name="Hug L.A."/>
            <person name="Sharon I."/>
            <person name="Castelle C.J."/>
            <person name="Probst A.J."/>
            <person name="Thomas B.C."/>
            <person name="Singh A."/>
            <person name="Wilkins M.J."/>
            <person name="Karaoz U."/>
            <person name="Brodie E.L."/>
            <person name="Williams K.H."/>
            <person name="Hubbard S.S."/>
            <person name="Banfield J.F."/>
        </authorList>
    </citation>
    <scope>NUCLEOTIDE SEQUENCE [LARGE SCALE GENOMIC DNA]</scope>
</reference>
<organism evidence="8 9">
    <name type="scientific">Candidatus Curtissbacteria bacterium RBG_13_40_7</name>
    <dbReference type="NCBI Taxonomy" id="1797706"/>
    <lineage>
        <taxon>Bacteria</taxon>
        <taxon>Candidatus Curtissiibacteriota</taxon>
    </lineage>
</organism>
<evidence type="ECO:0000256" key="5">
    <source>
        <dbReference type="ARBA" id="ARBA00023274"/>
    </source>
</evidence>
<dbReference type="NCBIfam" id="TIGR03625">
    <property type="entry name" value="L3_bact"/>
    <property type="match status" value="1"/>
</dbReference>
<feature type="region of interest" description="Disordered" evidence="7">
    <location>
        <begin position="120"/>
        <end position="145"/>
    </location>
</feature>
<protein>
    <recommendedName>
        <fullName evidence="6">50S ribosomal protein L3</fullName>
    </recommendedName>
</protein>
<dbReference type="InterPro" id="IPR009000">
    <property type="entry name" value="Transl_B-barrel_sf"/>
</dbReference>
<keyword evidence="4 8" id="KW-0689">Ribosomal protein</keyword>
<proteinExistence type="inferred from homology"/>
<dbReference type="SUPFAM" id="SSF50447">
    <property type="entry name" value="Translation proteins"/>
    <property type="match status" value="1"/>
</dbReference>
<dbReference type="Pfam" id="PF00297">
    <property type="entry name" value="Ribosomal_L3"/>
    <property type="match status" value="1"/>
</dbReference>
<dbReference type="Gene3D" id="2.40.30.10">
    <property type="entry name" value="Translation factors"/>
    <property type="match status" value="2"/>
</dbReference>
<dbReference type="PANTHER" id="PTHR11229:SF16">
    <property type="entry name" value="LARGE RIBOSOMAL SUBUNIT PROTEIN UL3C"/>
    <property type="match status" value="1"/>
</dbReference>
<keyword evidence="2" id="KW-0699">rRNA-binding</keyword>
<dbReference type="Proteomes" id="UP000179252">
    <property type="component" value="Unassembled WGS sequence"/>
</dbReference>
<dbReference type="PANTHER" id="PTHR11229">
    <property type="entry name" value="50S RIBOSOMAL PROTEIN L3"/>
    <property type="match status" value="1"/>
</dbReference>
<dbReference type="FunFam" id="2.40.30.10:FF:000004">
    <property type="entry name" value="50S ribosomal protein L3"/>
    <property type="match status" value="1"/>
</dbReference>
<evidence type="ECO:0000256" key="3">
    <source>
        <dbReference type="ARBA" id="ARBA00022884"/>
    </source>
</evidence>
<comment type="caution">
    <text evidence="8">The sequence shown here is derived from an EMBL/GenBank/DDBJ whole genome shotgun (WGS) entry which is preliminary data.</text>
</comment>
<name>A0A1F5FVP5_9BACT</name>
<dbReference type="GO" id="GO:0022625">
    <property type="term" value="C:cytosolic large ribosomal subunit"/>
    <property type="evidence" value="ECO:0007669"/>
    <property type="project" value="TreeGrafter"/>
</dbReference>
<evidence type="ECO:0000256" key="7">
    <source>
        <dbReference type="SAM" id="MobiDB-lite"/>
    </source>
</evidence>
<dbReference type="GO" id="GO:0003735">
    <property type="term" value="F:structural constituent of ribosome"/>
    <property type="evidence" value="ECO:0007669"/>
    <property type="project" value="UniProtKB-UniRule"/>
</dbReference>
<dbReference type="GO" id="GO:0006412">
    <property type="term" value="P:translation"/>
    <property type="evidence" value="ECO:0007669"/>
    <property type="project" value="UniProtKB-UniRule"/>
</dbReference>
<comment type="similarity">
    <text evidence="1">Belongs to the universal ribosomal protein uL3 family.</text>
</comment>
<feature type="region of interest" description="Disordered" evidence="7">
    <location>
        <begin position="202"/>
        <end position="257"/>
    </location>
</feature>
<dbReference type="AlphaFoldDB" id="A0A1F5FVP5"/>
<keyword evidence="5" id="KW-0687">Ribonucleoprotein</keyword>
<evidence type="ECO:0000256" key="6">
    <source>
        <dbReference type="NCBIfam" id="TIGR03625"/>
    </source>
</evidence>
<dbReference type="EMBL" id="MFAU01000042">
    <property type="protein sequence ID" value="OGD83624.1"/>
    <property type="molecule type" value="Genomic_DNA"/>
</dbReference>
<dbReference type="InterPro" id="IPR000597">
    <property type="entry name" value="Ribosomal_uL3"/>
</dbReference>
<gene>
    <name evidence="8" type="ORF">A2165_02965</name>
</gene>
<evidence type="ECO:0000256" key="4">
    <source>
        <dbReference type="ARBA" id="ARBA00022980"/>
    </source>
</evidence>
<evidence type="ECO:0000313" key="8">
    <source>
        <dbReference type="EMBL" id="OGD83624.1"/>
    </source>
</evidence>